<gene>
    <name evidence="1" type="ORF">RclHR1_02060001</name>
</gene>
<protein>
    <submittedName>
        <fullName evidence="1">Uncharacterized protein</fullName>
    </submittedName>
</protein>
<evidence type="ECO:0000313" key="1">
    <source>
        <dbReference type="EMBL" id="GBB92798.1"/>
    </source>
</evidence>
<reference evidence="1 2" key="1">
    <citation type="submission" date="2017-11" db="EMBL/GenBank/DDBJ databases">
        <title>The genome of Rhizophagus clarus HR1 reveals common genetic basis of auxotrophy among arbuscular mycorrhizal fungi.</title>
        <authorList>
            <person name="Kobayashi Y."/>
        </authorList>
    </citation>
    <scope>NUCLEOTIDE SEQUENCE [LARGE SCALE GENOMIC DNA]</scope>
    <source>
        <strain evidence="1 2">HR1</strain>
    </source>
</reference>
<dbReference type="EMBL" id="BEXD01001180">
    <property type="protein sequence ID" value="GBB92798.1"/>
    <property type="molecule type" value="Genomic_DNA"/>
</dbReference>
<name>A0A2Z6RKA2_9GLOM</name>
<comment type="caution">
    <text evidence="1">The sequence shown here is derived from an EMBL/GenBank/DDBJ whole genome shotgun (WGS) entry which is preliminary data.</text>
</comment>
<proteinExistence type="predicted"/>
<dbReference type="AlphaFoldDB" id="A0A2Z6RKA2"/>
<dbReference type="Proteomes" id="UP000247702">
    <property type="component" value="Unassembled WGS sequence"/>
</dbReference>
<keyword evidence="2" id="KW-1185">Reference proteome</keyword>
<evidence type="ECO:0000313" key="2">
    <source>
        <dbReference type="Proteomes" id="UP000247702"/>
    </source>
</evidence>
<sequence length="83" mass="9592">MARINSGAHIRVQVESVKRRKTQGSSNKRRISVPTPELKYNVYEFEEKKQPVKRLSKNLLCIPNIVLRISGDQNAYIDKKLLV</sequence>
<organism evidence="1 2">
    <name type="scientific">Rhizophagus clarus</name>
    <dbReference type="NCBI Taxonomy" id="94130"/>
    <lineage>
        <taxon>Eukaryota</taxon>
        <taxon>Fungi</taxon>
        <taxon>Fungi incertae sedis</taxon>
        <taxon>Mucoromycota</taxon>
        <taxon>Glomeromycotina</taxon>
        <taxon>Glomeromycetes</taxon>
        <taxon>Glomerales</taxon>
        <taxon>Glomeraceae</taxon>
        <taxon>Rhizophagus</taxon>
    </lineage>
</organism>
<accession>A0A2Z6RKA2</accession>